<dbReference type="Proteomes" id="UP000298646">
    <property type="component" value="Plasmid pAtCFBP6624"/>
</dbReference>
<feature type="domain" description="Phospholipase D-like" evidence="1">
    <location>
        <begin position="42"/>
        <end position="180"/>
    </location>
</feature>
<evidence type="ECO:0000313" key="2">
    <source>
        <dbReference type="EMBL" id="QCM03750.1"/>
    </source>
</evidence>
<reference evidence="2 3" key="1">
    <citation type="submission" date="2019-04" db="EMBL/GenBank/DDBJ databases">
        <title>Complete genome sequence of Agrobacterium tumefaciens CFBP6624.</title>
        <authorList>
            <person name="Haryono M."/>
            <person name="Lin Y.-C."/>
            <person name="Lai E.-M."/>
            <person name="Kuo C.-H."/>
        </authorList>
    </citation>
    <scope>NUCLEOTIDE SEQUENCE [LARGE SCALE GENOMIC DNA]</scope>
    <source>
        <strain evidence="2 3">CFBP6624</strain>
        <plasmid evidence="3">patcfbp6624</plasmid>
    </source>
</reference>
<gene>
    <name evidence="2" type="ORF">CFBP6624_26625</name>
</gene>
<dbReference type="SUPFAM" id="SSF56024">
    <property type="entry name" value="Phospholipase D/nuclease"/>
    <property type="match status" value="1"/>
</dbReference>
<organism evidence="2 3">
    <name type="scientific">Agrobacterium tumefaciens</name>
    <dbReference type="NCBI Taxonomy" id="358"/>
    <lineage>
        <taxon>Bacteria</taxon>
        <taxon>Pseudomonadati</taxon>
        <taxon>Pseudomonadota</taxon>
        <taxon>Alphaproteobacteria</taxon>
        <taxon>Hyphomicrobiales</taxon>
        <taxon>Rhizobiaceae</taxon>
        <taxon>Rhizobium/Agrobacterium group</taxon>
        <taxon>Agrobacterium</taxon>
        <taxon>Agrobacterium tumefaciens complex</taxon>
    </lineage>
</organism>
<dbReference type="InterPro" id="IPR025202">
    <property type="entry name" value="PLD-like_dom"/>
</dbReference>
<sequence length="386" mass="44635">MRLNQNLLECQECGNEIFTCKCKCSSHFYRDKDRLDELLTYCISKARKMLIICSPWITQHASRPIIQQLRAAKNRNAELQIFVYTDDNDEKNVRPLGERNDDIFDIYKRGFVESIREMEGIGIQVYRMSRVHNKSICVDDRIFIEGSLNWLSATRDRQYRNYRHDTGVAIFGKRAKNHIDEFLDAQAGIEYGYEIIGNQDEADAMVRDLIRYPPDPEPQEQPPQVPRYEGQVEVDRGQRLYFAVVGHRANSVVRRGIDARELKRNGGEIYLARLAEHAVEGALLFHKEEYDEEAFDQDVVVFEVDLLRMEEAIHFYGRFGRGNRLRDESTPIVTDRPIPPEAIRLMEGHYQRSSGIPPMTASVDTTEAFAEEVAFLTEMFGDPAQG</sequence>
<accession>A0AAE6BUL2</accession>
<evidence type="ECO:0000313" key="3">
    <source>
        <dbReference type="Proteomes" id="UP000298646"/>
    </source>
</evidence>
<evidence type="ECO:0000259" key="1">
    <source>
        <dbReference type="Pfam" id="PF13091"/>
    </source>
</evidence>
<dbReference type="EMBL" id="CP039909">
    <property type="protein sequence ID" value="QCM03750.1"/>
    <property type="molecule type" value="Genomic_DNA"/>
</dbReference>
<geneLocation type="plasmid" evidence="3">
    <name>patcfbp6624</name>
</geneLocation>
<proteinExistence type="predicted"/>
<keyword evidence="2" id="KW-0614">Plasmid</keyword>
<name>A0AAE6BUL2_AGRTU</name>
<protein>
    <recommendedName>
        <fullName evidence="1">Phospholipase D-like domain-containing protein</fullName>
    </recommendedName>
</protein>
<dbReference type="AlphaFoldDB" id="A0AAE6BUL2"/>
<dbReference type="Gene3D" id="3.30.870.10">
    <property type="entry name" value="Endonuclease Chain A"/>
    <property type="match status" value="1"/>
</dbReference>
<dbReference type="Pfam" id="PF13091">
    <property type="entry name" value="PLDc_2"/>
    <property type="match status" value="1"/>
</dbReference>